<organism evidence="1">
    <name type="scientific">Medicago truncatula</name>
    <name type="common">Barrel medic</name>
    <name type="synonym">Medicago tribuloides</name>
    <dbReference type="NCBI Taxonomy" id="3880"/>
    <lineage>
        <taxon>Eukaryota</taxon>
        <taxon>Viridiplantae</taxon>
        <taxon>Streptophyta</taxon>
        <taxon>Embryophyta</taxon>
        <taxon>Tracheophyta</taxon>
        <taxon>Spermatophyta</taxon>
        <taxon>Magnoliopsida</taxon>
        <taxon>eudicotyledons</taxon>
        <taxon>Gunneridae</taxon>
        <taxon>Pentapetalae</taxon>
        <taxon>rosids</taxon>
        <taxon>fabids</taxon>
        <taxon>Fabales</taxon>
        <taxon>Fabaceae</taxon>
        <taxon>Papilionoideae</taxon>
        <taxon>50 kb inversion clade</taxon>
        <taxon>NPAAA clade</taxon>
        <taxon>Hologalegina</taxon>
        <taxon>IRL clade</taxon>
        <taxon>Trifolieae</taxon>
        <taxon>Medicago</taxon>
    </lineage>
</organism>
<reference evidence="1" key="1">
    <citation type="submission" date="2012-05" db="EMBL/GenBank/DDBJ databases">
        <authorList>
            <person name="Krishnakumar V."/>
            <person name="Cheung F."/>
            <person name="Xiao Y."/>
            <person name="Chan A."/>
            <person name="Moskal W.A."/>
            <person name="Town C.D."/>
        </authorList>
    </citation>
    <scope>NUCLEOTIDE SEQUENCE</scope>
</reference>
<proteinExistence type="evidence at transcript level"/>
<name>I3SWG5_MEDTR</name>
<evidence type="ECO:0000313" key="1">
    <source>
        <dbReference type="EMBL" id="AFK44607.1"/>
    </source>
</evidence>
<dbReference type="EMBL" id="BT144813">
    <property type="protein sequence ID" value="AFK44607.1"/>
    <property type="molecule type" value="mRNA"/>
</dbReference>
<accession>I3SWG5</accession>
<dbReference type="AlphaFoldDB" id="I3SWG5"/>
<protein>
    <submittedName>
        <fullName evidence="1">Uncharacterized protein</fullName>
    </submittedName>
</protein>
<sequence>MLVYSHSTFSLFFLKKWSLWERQHQQHQQRRRQEQEEENSQEATSRISIYKANNKKHPLKIAPQTWILLRLLMMSPSQVTVYAQRQKVKNFGYQKFPHVHQHQRNKGCFQISLFVDHFSQHQTWRNFCVLHFKIL</sequence>